<reference evidence="1" key="1">
    <citation type="submission" date="2017-05" db="EMBL/GenBank/DDBJ databases">
        <authorList>
            <person name="Imhoff J.F."/>
            <person name="Rahn T."/>
            <person name="Kuenzel S."/>
            <person name="Neulinger S.C."/>
        </authorList>
    </citation>
    <scope>NUCLEOTIDE SEQUENCE</scope>
    <source>
        <strain evidence="1">LMG 28126</strain>
    </source>
</reference>
<organism evidence="1 2">
    <name type="scientific">Rhodobaculum claviforme</name>
    <dbReference type="NCBI Taxonomy" id="1549854"/>
    <lineage>
        <taxon>Bacteria</taxon>
        <taxon>Pseudomonadati</taxon>
        <taxon>Pseudomonadota</taxon>
        <taxon>Alphaproteobacteria</taxon>
        <taxon>Rhodobacterales</taxon>
        <taxon>Paracoccaceae</taxon>
        <taxon>Rhodobaculum</taxon>
    </lineage>
</organism>
<accession>A0A934TKU5</accession>
<proteinExistence type="predicted"/>
<name>A0A934TKU5_9RHOB</name>
<dbReference type="SUPFAM" id="SSF53218">
    <property type="entry name" value="Molybdenum cofactor biosynthesis proteins"/>
    <property type="match status" value="1"/>
</dbReference>
<dbReference type="Proteomes" id="UP000706333">
    <property type="component" value="Unassembled WGS sequence"/>
</dbReference>
<dbReference type="Gene3D" id="3.40.980.10">
    <property type="entry name" value="MoaB/Mog-like domain"/>
    <property type="match status" value="1"/>
</dbReference>
<dbReference type="RefSeq" id="WP_201157423.1">
    <property type="nucleotide sequence ID" value="NZ_NHSD01000267.1"/>
</dbReference>
<comment type="caution">
    <text evidence="1">The sequence shown here is derived from an EMBL/GenBank/DDBJ whole genome shotgun (WGS) entry which is preliminary data.</text>
</comment>
<protein>
    <submittedName>
        <fullName evidence="1">Molybdopterin biosynthesis protein</fullName>
    </submittedName>
</protein>
<reference evidence="1" key="2">
    <citation type="journal article" date="2020" name="Microorganisms">
        <title>Osmotic Adaptation and Compatible Solute Biosynthesis of Phototrophic Bacteria as Revealed from Genome Analyses.</title>
        <authorList>
            <person name="Imhoff J.F."/>
            <person name="Rahn T."/>
            <person name="Kunzel S."/>
            <person name="Keller A."/>
            <person name="Neulinger S.C."/>
        </authorList>
    </citation>
    <scope>NUCLEOTIDE SEQUENCE</scope>
    <source>
        <strain evidence="1">LMG 28126</strain>
    </source>
</reference>
<gene>
    <name evidence="1" type="ORF">CCR87_10065</name>
</gene>
<evidence type="ECO:0000313" key="1">
    <source>
        <dbReference type="EMBL" id="MBK5927667.1"/>
    </source>
</evidence>
<sequence length="334" mass="33025">MRFGPVPLAQAEGAILAHSLHAGAVRLRKGQVLGPAALAQLAAAGVGQVVVARPDPGDVPEDAAAASLAAALVPDEGAACLVRAAPFTGRANLHAGAAGLALIERASVDALNAVDPAITLATLAPFTRVAPGVLVATVKVIPYAVPGPALAAACARACDAVRVAPFVRRTAGLVMTRVPGQPARLNDKGAAAAAARLAGLGMRLAAVEEVAHDTAALAGALGRLPGEVALILTGSATADVADTGPAAVAAAGGRITRFGLPVDPGNLLFLGDLGGRPVVGLPGSARSPVPHGADWVLERVACGLAVGAAEVAAMGVGGLLKEIPTRPHPRERRR</sequence>
<dbReference type="EMBL" id="NHSD01000267">
    <property type="protein sequence ID" value="MBK5927667.1"/>
    <property type="molecule type" value="Genomic_DNA"/>
</dbReference>
<dbReference type="InterPro" id="IPR036425">
    <property type="entry name" value="MoaB/Mog-like_dom_sf"/>
</dbReference>
<keyword evidence="2" id="KW-1185">Reference proteome</keyword>
<dbReference type="AlphaFoldDB" id="A0A934TKU5"/>
<evidence type="ECO:0000313" key="2">
    <source>
        <dbReference type="Proteomes" id="UP000706333"/>
    </source>
</evidence>